<reference evidence="2" key="1">
    <citation type="submission" date="2018-05" db="EMBL/GenBank/DDBJ databases">
        <title>Draft genome of Mucuna pruriens seed.</title>
        <authorList>
            <person name="Nnadi N.E."/>
            <person name="Vos R."/>
            <person name="Hasami M.H."/>
            <person name="Devisetty U.K."/>
            <person name="Aguiy J.C."/>
        </authorList>
    </citation>
    <scope>NUCLEOTIDE SEQUENCE [LARGE SCALE GENOMIC DNA]</scope>
    <source>
        <strain evidence="2">JCA_2017</strain>
    </source>
</reference>
<evidence type="ECO:0000313" key="2">
    <source>
        <dbReference type="EMBL" id="RDY01822.1"/>
    </source>
</evidence>
<feature type="domain" description="Reverse transcriptase Ty1/copia-type" evidence="1">
    <location>
        <begin position="18"/>
        <end position="81"/>
    </location>
</feature>
<sequence>MKSMQDSDVLDLVELLEGLLHETKRFLTKNFEIKDLGEASFVLDIQMLRNRSQGILRLLQENYISKILDRFDMKDSKPGDTLIVKFSLKQCPNNNLERNKMQKILYASAMGTLMYA</sequence>
<evidence type="ECO:0000313" key="3">
    <source>
        <dbReference type="Proteomes" id="UP000257109"/>
    </source>
</evidence>
<dbReference type="AlphaFoldDB" id="A0A371HGH1"/>
<dbReference type="Proteomes" id="UP000257109">
    <property type="component" value="Unassembled WGS sequence"/>
</dbReference>
<dbReference type="InterPro" id="IPR013103">
    <property type="entry name" value="RVT_2"/>
</dbReference>
<proteinExistence type="predicted"/>
<gene>
    <name evidence="2" type="ORF">CR513_14801</name>
</gene>
<dbReference type="OrthoDB" id="1645289at2759"/>
<dbReference type="EMBL" id="QJKJ01002673">
    <property type="protein sequence ID" value="RDY01822.1"/>
    <property type="molecule type" value="Genomic_DNA"/>
</dbReference>
<dbReference type="Pfam" id="PF07727">
    <property type="entry name" value="RVT_2"/>
    <property type="match status" value="1"/>
</dbReference>
<feature type="non-terminal residue" evidence="2">
    <location>
        <position position="1"/>
    </location>
</feature>
<organism evidence="2 3">
    <name type="scientific">Mucuna pruriens</name>
    <name type="common">Velvet bean</name>
    <name type="synonym">Dolichos pruriens</name>
    <dbReference type="NCBI Taxonomy" id="157652"/>
    <lineage>
        <taxon>Eukaryota</taxon>
        <taxon>Viridiplantae</taxon>
        <taxon>Streptophyta</taxon>
        <taxon>Embryophyta</taxon>
        <taxon>Tracheophyta</taxon>
        <taxon>Spermatophyta</taxon>
        <taxon>Magnoliopsida</taxon>
        <taxon>eudicotyledons</taxon>
        <taxon>Gunneridae</taxon>
        <taxon>Pentapetalae</taxon>
        <taxon>rosids</taxon>
        <taxon>fabids</taxon>
        <taxon>Fabales</taxon>
        <taxon>Fabaceae</taxon>
        <taxon>Papilionoideae</taxon>
        <taxon>50 kb inversion clade</taxon>
        <taxon>NPAAA clade</taxon>
        <taxon>indigoferoid/millettioid clade</taxon>
        <taxon>Phaseoleae</taxon>
        <taxon>Mucuna</taxon>
    </lineage>
</organism>
<keyword evidence="3" id="KW-1185">Reference proteome</keyword>
<evidence type="ECO:0000259" key="1">
    <source>
        <dbReference type="Pfam" id="PF07727"/>
    </source>
</evidence>
<protein>
    <recommendedName>
        <fullName evidence="1">Reverse transcriptase Ty1/copia-type domain-containing protein</fullName>
    </recommendedName>
</protein>
<name>A0A371HGH1_MUCPR</name>
<comment type="caution">
    <text evidence="2">The sequence shown here is derived from an EMBL/GenBank/DDBJ whole genome shotgun (WGS) entry which is preliminary data.</text>
</comment>
<accession>A0A371HGH1</accession>